<evidence type="ECO:0000313" key="3">
    <source>
        <dbReference type="EMBL" id="MEL0628258.1"/>
    </source>
</evidence>
<organism evidence="3 4">
    <name type="scientific">Psychromonas aquatilis</name>
    <dbReference type="NCBI Taxonomy" id="2005072"/>
    <lineage>
        <taxon>Bacteria</taxon>
        <taxon>Pseudomonadati</taxon>
        <taxon>Pseudomonadota</taxon>
        <taxon>Gammaproteobacteria</taxon>
        <taxon>Alteromonadales</taxon>
        <taxon>Psychromonadaceae</taxon>
        <taxon>Psychromonas</taxon>
    </lineage>
</organism>
<keyword evidence="1" id="KW-0521">NADP</keyword>
<proteinExistence type="predicted"/>
<dbReference type="InterPro" id="IPR013154">
    <property type="entry name" value="ADH-like_N"/>
</dbReference>
<dbReference type="EMBL" id="JBAKAZ010000003">
    <property type="protein sequence ID" value="MEL0628258.1"/>
    <property type="molecule type" value="Genomic_DNA"/>
</dbReference>
<dbReference type="Gene3D" id="3.40.50.720">
    <property type="entry name" value="NAD(P)-binding Rossmann-like Domain"/>
    <property type="match status" value="1"/>
</dbReference>
<dbReference type="SUPFAM" id="SSF50129">
    <property type="entry name" value="GroES-like"/>
    <property type="match status" value="1"/>
</dbReference>
<gene>
    <name evidence="3" type="ORF">V6256_01440</name>
</gene>
<dbReference type="SUPFAM" id="SSF51735">
    <property type="entry name" value="NAD(P)-binding Rossmann-fold domains"/>
    <property type="match status" value="1"/>
</dbReference>
<dbReference type="InterPro" id="IPR013149">
    <property type="entry name" value="ADH-like_C"/>
</dbReference>
<dbReference type="InterPro" id="IPR011032">
    <property type="entry name" value="GroES-like_sf"/>
</dbReference>
<dbReference type="Gene3D" id="3.90.180.10">
    <property type="entry name" value="Medium-chain alcohol dehydrogenases, catalytic domain"/>
    <property type="match status" value="1"/>
</dbReference>
<dbReference type="SMART" id="SM00829">
    <property type="entry name" value="PKS_ER"/>
    <property type="match status" value="1"/>
</dbReference>
<dbReference type="PANTHER" id="PTHR44154">
    <property type="entry name" value="QUINONE OXIDOREDUCTASE"/>
    <property type="match status" value="1"/>
</dbReference>
<name>A0ABU9GLR1_9GAMM</name>
<evidence type="ECO:0000256" key="1">
    <source>
        <dbReference type="ARBA" id="ARBA00022857"/>
    </source>
</evidence>
<dbReference type="RefSeq" id="WP_341596207.1">
    <property type="nucleotide sequence ID" value="NZ_JBAKAZ010000003.1"/>
</dbReference>
<comment type="caution">
    <text evidence="3">The sequence shown here is derived from an EMBL/GenBank/DDBJ whole genome shotgun (WGS) entry which is preliminary data.</text>
</comment>
<sequence length="315" mass="33199">MRAIQIQHHGDQFQLNQPPQLTAGEDEILISVKAAGVNPVDTYIAAGTNGYSADFPHTPGKDGAGIIEALGAKVTGFEVGQRVYCSGSKTGTCANIMLADPEQVFPLPDNISFEQGACLGTPYATAWRALFIRANCQAGETVFVHGASGGVGLAAIQLAKAAGCKVFASASSEEGRALLKQQGADLIVDHSDQQHYQEVMQAAPVDIILEMLANQNLGDDLPLLNSEGRVVVIGSRGTVEINPRDLMSKDACVMGMSMFNASPAQRKQIHQALFASAEKGEINPIIAKRFQLADSAEAHVAVMESGATGNIVINI</sequence>
<keyword evidence="4" id="KW-1185">Reference proteome</keyword>
<protein>
    <submittedName>
        <fullName evidence="3">NADPH:quinone reductase</fullName>
    </submittedName>
</protein>
<dbReference type="Proteomes" id="UP001369082">
    <property type="component" value="Unassembled WGS sequence"/>
</dbReference>
<feature type="domain" description="Enoyl reductase (ER)" evidence="2">
    <location>
        <begin position="10"/>
        <end position="313"/>
    </location>
</feature>
<evidence type="ECO:0000259" key="2">
    <source>
        <dbReference type="SMART" id="SM00829"/>
    </source>
</evidence>
<dbReference type="InterPro" id="IPR036291">
    <property type="entry name" value="NAD(P)-bd_dom_sf"/>
</dbReference>
<evidence type="ECO:0000313" key="4">
    <source>
        <dbReference type="Proteomes" id="UP001369082"/>
    </source>
</evidence>
<accession>A0ABU9GLR1</accession>
<dbReference type="PANTHER" id="PTHR44154:SF1">
    <property type="entry name" value="QUINONE OXIDOREDUCTASE"/>
    <property type="match status" value="1"/>
</dbReference>
<dbReference type="InterPro" id="IPR020843">
    <property type="entry name" value="ER"/>
</dbReference>
<dbReference type="InterPro" id="IPR051603">
    <property type="entry name" value="Zinc-ADH_QOR/CCCR"/>
</dbReference>
<reference evidence="3 4" key="1">
    <citation type="submission" date="2024-02" db="EMBL/GenBank/DDBJ databases">
        <title>Bacteria isolated from the canopy kelp, Nereocystis luetkeana.</title>
        <authorList>
            <person name="Pfister C.A."/>
            <person name="Younker I.T."/>
            <person name="Light S.H."/>
        </authorList>
    </citation>
    <scope>NUCLEOTIDE SEQUENCE [LARGE SCALE GENOMIC DNA]</scope>
    <source>
        <strain evidence="3 4">TI.1.05</strain>
    </source>
</reference>
<dbReference type="Pfam" id="PF00107">
    <property type="entry name" value="ADH_zinc_N"/>
    <property type="match status" value="1"/>
</dbReference>
<dbReference type="CDD" id="cd08253">
    <property type="entry name" value="zeta_crystallin"/>
    <property type="match status" value="1"/>
</dbReference>
<dbReference type="Pfam" id="PF08240">
    <property type="entry name" value="ADH_N"/>
    <property type="match status" value="1"/>
</dbReference>